<comment type="caution">
    <text evidence="1">The sequence shown here is derived from an EMBL/GenBank/DDBJ whole genome shotgun (WGS) entry which is preliminary data.</text>
</comment>
<sequence length="257" mass="27954">MDFPNEPVTGADMEWNFVNQTDGTFLRILLQAKQAYGEGEKWTRHAYRELLHTSGKGGKLQVETLCDTARVPGSATYPLYILYHPAHTCTLARTDGVSHVAGVNLVDGYLIERLVKAASTRALRTSNKSLRVISPHIFPLSEIFCPPTVLPVGPFAFSPGGAPAPLYAVSSGGRRAIGFAIPPTPTEVRNRLAERRGRPAGGEGVPQVPEVSQSIPDDVASIISRYREPSVHDEPVPVSRWRITFVSATLADDIEAE</sequence>
<dbReference type="Pfam" id="PF20320">
    <property type="entry name" value="DUF6615"/>
    <property type="match status" value="1"/>
</dbReference>
<evidence type="ECO:0000313" key="1">
    <source>
        <dbReference type="EMBL" id="MET3586434.1"/>
    </source>
</evidence>
<dbReference type="EMBL" id="JBEPLJ010000009">
    <property type="protein sequence ID" value="MET3586434.1"/>
    <property type="molecule type" value="Genomic_DNA"/>
</dbReference>
<proteinExistence type="predicted"/>
<accession>A0ABV2H7K7</accession>
<keyword evidence="2" id="KW-1185">Reference proteome</keyword>
<protein>
    <submittedName>
        <fullName evidence="1">Uncharacterized protein</fullName>
    </submittedName>
</protein>
<gene>
    <name evidence="1" type="ORF">ABID21_002552</name>
</gene>
<dbReference type="Proteomes" id="UP001549031">
    <property type="component" value="Unassembled WGS sequence"/>
</dbReference>
<evidence type="ECO:0000313" key="2">
    <source>
        <dbReference type="Proteomes" id="UP001549031"/>
    </source>
</evidence>
<dbReference type="InterPro" id="IPR046723">
    <property type="entry name" value="DUF6615"/>
</dbReference>
<reference evidence="1 2" key="1">
    <citation type="submission" date="2024-06" db="EMBL/GenBank/DDBJ databases">
        <title>Genomic Encyclopedia of Type Strains, Phase IV (KMG-IV): sequencing the most valuable type-strain genomes for metagenomic binning, comparative biology and taxonomic classification.</title>
        <authorList>
            <person name="Goeker M."/>
        </authorList>
    </citation>
    <scope>NUCLEOTIDE SEQUENCE [LARGE SCALE GENOMIC DNA]</scope>
    <source>
        <strain evidence="1 2">DSM 105042</strain>
    </source>
</reference>
<organism evidence="1 2">
    <name type="scientific">Pseudorhizobium tarimense</name>
    <dbReference type="NCBI Taxonomy" id="1079109"/>
    <lineage>
        <taxon>Bacteria</taxon>
        <taxon>Pseudomonadati</taxon>
        <taxon>Pseudomonadota</taxon>
        <taxon>Alphaproteobacteria</taxon>
        <taxon>Hyphomicrobiales</taxon>
        <taxon>Rhizobiaceae</taxon>
        <taxon>Rhizobium/Agrobacterium group</taxon>
        <taxon>Pseudorhizobium</taxon>
    </lineage>
</organism>
<name>A0ABV2H7K7_9HYPH</name>